<feature type="transmembrane region" description="Helical" evidence="2">
    <location>
        <begin position="81"/>
        <end position="102"/>
    </location>
</feature>
<feature type="transmembrane region" description="Helical" evidence="2">
    <location>
        <begin position="18"/>
        <end position="37"/>
    </location>
</feature>
<keyword evidence="4" id="KW-1185">Reference proteome</keyword>
<dbReference type="EMBL" id="FUKR01000051">
    <property type="protein sequence ID" value="SJN34696.1"/>
    <property type="molecule type" value="Genomic_DNA"/>
</dbReference>
<dbReference type="GO" id="GO:0022857">
    <property type="term" value="F:transmembrane transporter activity"/>
    <property type="evidence" value="ECO:0007669"/>
    <property type="project" value="InterPro"/>
</dbReference>
<evidence type="ECO:0000313" key="3">
    <source>
        <dbReference type="EMBL" id="SJN34696.1"/>
    </source>
</evidence>
<evidence type="ECO:0000256" key="2">
    <source>
        <dbReference type="SAM" id="Phobius"/>
    </source>
</evidence>
<dbReference type="Pfam" id="PF07690">
    <property type="entry name" value="MFS_1"/>
    <property type="match status" value="1"/>
</dbReference>
<name>A0A1R4JRS0_9MICO</name>
<keyword evidence="2" id="KW-1133">Transmembrane helix</keyword>
<feature type="transmembrane region" description="Helical" evidence="2">
    <location>
        <begin position="49"/>
        <end position="69"/>
    </location>
</feature>
<keyword evidence="2" id="KW-0812">Transmembrane</keyword>
<dbReference type="PANTHER" id="PTHR23546:SF1">
    <property type="entry name" value="MEMBRANE PROTEIN"/>
    <property type="match status" value="1"/>
</dbReference>
<gene>
    <name evidence="3" type="ORF">FM119_09075</name>
</gene>
<feature type="transmembrane region" description="Helical" evidence="2">
    <location>
        <begin position="108"/>
        <end position="132"/>
    </location>
</feature>
<dbReference type="Proteomes" id="UP000196778">
    <property type="component" value="Unassembled WGS sequence"/>
</dbReference>
<accession>A0A1R4JRS0</accession>
<feature type="transmembrane region" description="Helical" evidence="2">
    <location>
        <begin position="153"/>
        <end position="178"/>
    </location>
</feature>
<protein>
    <submittedName>
        <fullName evidence="3">Transporter, putative</fullName>
    </submittedName>
</protein>
<evidence type="ECO:0000256" key="1">
    <source>
        <dbReference type="SAM" id="MobiDB-lite"/>
    </source>
</evidence>
<evidence type="ECO:0000313" key="4">
    <source>
        <dbReference type="Proteomes" id="UP000196778"/>
    </source>
</evidence>
<dbReference type="PANTHER" id="PTHR23546">
    <property type="entry name" value="TRANSPORT PROTEIN"/>
    <property type="match status" value="1"/>
</dbReference>
<dbReference type="InterPro" id="IPR011701">
    <property type="entry name" value="MFS"/>
</dbReference>
<dbReference type="AlphaFoldDB" id="A0A1R4JRS0"/>
<feature type="transmembrane region" description="Helical" evidence="2">
    <location>
        <begin position="261"/>
        <end position="285"/>
    </location>
</feature>
<keyword evidence="2" id="KW-0472">Membrane</keyword>
<reference evidence="4" key="1">
    <citation type="submission" date="2017-02" db="EMBL/GenBank/DDBJ databases">
        <authorList>
            <person name="Dridi B."/>
        </authorList>
    </citation>
    <scope>NUCLEOTIDE SEQUENCE [LARGE SCALE GENOMIC DNA]</scope>
    <source>
        <strain evidence="4">EB411</strain>
    </source>
</reference>
<feature type="compositionally biased region" description="Basic residues" evidence="1">
    <location>
        <begin position="344"/>
        <end position="356"/>
    </location>
</feature>
<feature type="transmembrane region" description="Helical" evidence="2">
    <location>
        <begin position="224"/>
        <end position="249"/>
    </location>
</feature>
<dbReference type="Gene3D" id="1.20.1250.20">
    <property type="entry name" value="MFS general substrate transporter like domains"/>
    <property type="match status" value="1"/>
</dbReference>
<sequence length="429" mass="45213">MTASPAAQQTIQATQIPLVLGSVLLVYLAQMTLNPIIAPLSREVGLAEWQIGATISTAAVMVVITSQAWGRRSQSRGRKPVLVSAFALATLTMLLFSVVAWAGMAGMITGTALFVLFLLLRGIGFGAAIAAVPPTAQAYIADDAPDEKSRVKGMAGVGAVQGVAMVGGSVLGGVLSAFGLLTPLLVIPVLLGAGMLLLILRLRREPRHDLVASPVRVRPTDRRVWPFLVAGFGMFTSLGFIQVIVGFIVQDRLGLDASLTGVVTGGALFAAGAGMIVAQAVIVPLSGWSPATLLRVGGGDGGVRVPAADRRCRGGAAVRVHSADRPRHGTGDARLHRRADPARRSRRAGRPRRPHQRHDGADVRGRTHGGDCALRRLAPSARHHRRRDHGGDHGVRVHASAIPVSAIVRVTRLRFELLRTDGRSPQCSS</sequence>
<feature type="transmembrane region" description="Helical" evidence="2">
    <location>
        <begin position="184"/>
        <end position="203"/>
    </location>
</feature>
<feature type="region of interest" description="Disordered" evidence="1">
    <location>
        <begin position="314"/>
        <end position="394"/>
    </location>
</feature>
<dbReference type="InterPro" id="IPR036259">
    <property type="entry name" value="MFS_trans_sf"/>
</dbReference>
<feature type="compositionally biased region" description="Basic and acidic residues" evidence="1">
    <location>
        <begin position="357"/>
        <end position="369"/>
    </location>
</feature>
<proteinExistence type="predicted"/>
<organism evidence="3 4">
    <name type="scientific">Mycetocola reblochoni REB411</name>
    <dbReference type="NCBI Taxonomy" id="1255698"/>
    <lineage>
        <taxon>Bacteria</taxon>
        <taxon>Bacillati</taxon>
        <taxon>Actinomycetota</taxon>
        <taxon>Actinomycetes</taxon>
        <taxon>Micrococcales</taxon>
        <taxon>Microbacteriaceae</taxon>
        <taxon>Mycetocola</taxon>
    </lineage>
</organism>
<feature type="compositionally biased region" description="Basic and acidic residues" evidence="1">
    <location>
        <begin position="321"/>
        <end position="343"/>
    </location>
</feature>
<dbReference type="SUPFAM" id="SSF103473">
    <property type="entry name" value="MFS general substrate transporter"/>
    <property type="match status" value="1"/>
</dbReference>